<dbReference type="RefSeq" id="WP_350412680.1">
    <property type="nucleotide sequence ID" value="NZ_JBEOKT010000009.1"/>
</dbReference>
<reference evidence="2 3" key="1">
    <citation type="submission" date="2024-06" db="EMBL/GenBank/DDBJ databases">
        <title>Pontibacter populi HYL7-15.</title>
        <authorList>
            <person name="Kim M.K."/>
        </authorList>
    </citation>
    <scope>NUCLEOTIDE SEQUENCE [LARGE SCALE GENOMIC DNA]</scope>
    <source>
        <strain evidence="2 3">HYL7-15</strain>
    </source>
</reference>
<feature type="transmembrane region" description="Helical" evidence="1">
    <location>
        <begin position="116"/>
        <end position="137"/>
    </location>
</feature>
<accession>A0ABV1RW01</accession>
<keyword evidence="3" id="KW-1185">Reference proteome</keyword>
<organism evidence="2 3">
    <name type="scientific">Pontibacter populi</name>
    <dbReference type="NCBI Taxonomy" id="890055"/>
    <lineage>
        <taxon>Bacteria</taxon>
        <taxon>Pseudomonadati</taxon>
        <taxon>Bacteroidota</taxon>
        <taxon>Cytophagia</taxon>
        <taxon>Cytophagales</taxon>
        <taxon>Hymenobacteraceae</taxon>
        <taxon>Pontibacter</taxon>
    </lineage>
</organism>
<feature type="transmembrane region" description="Helical" evidence="1">
    <location>
        <begin position="7"/>
        <end position="28"/>
    </location>
</feature>
<evidence type="ECO:0000313" key="3">
    <source>
        <dbReference type="Proteomes" id="UP001476807"/>
    </source>
</evidence>
<keyword evidence="1" id="KW-1133">Transmembrane helix</keyword>
<gene>
    <name evidence="2" type="ORF">ABS362_11800</name>
</gene>
<name>A0ABV1RW01_9BACT</name>
<feature type="transmembrane region" description="Helical" evidence="1">
    <location>
        <begin position="65"/>
        <end position="89"/>
    </location>
</feature>
<keyword evidence="1" id="KW-0812">Transmembrane</keyword>
<comment type="caution">
    <text evidence="2">The sequence shown here is derived from an EMBL/GenBank/DDBJ whole genome shotgun (WGS) entry which is preliminary data.</text>
</comment>
<protein>
    <submittedName>
        <fullName evidence="2">DUF4199 domain-containing protein</fullName>
    </submittedName>
</protein>
<dbReference type="Proteomes" id="UP001476807">
    <property type="component" value="Unassembled WGS sequence"/>
</dbReference>
<dbReference type="EMBL" id="JBEOKT010000009">
    <property type="protein sequence ID" value="MER2998230.1"/>
    <property type="molecule type" value="Genomic_DNA"/>
</dbReference>
<sequence length="152" mass="16780">MEKIGLKYGLLTAAGLIGYFFIMKMIGLSNIVELRFLNAVILTIGIVMALRGFKKVKKEHFGYLSGLGLAFITSLVATIIFSAFMLIYIKTFDNSLLDVLTHNRLVGERISSTPGLVIFMVLMLEGVISGAMIGFIAMQFFKRPDHTVPNSP</sequence>
<feature type="transmembrane region" description="Helical" evidence="1">
    <location>
        <begin position="34"/>
        <end position="53"/>
    </location>
</feature>
<evidence type="ECO:0000313" key="2">
    <source>
        <dbReference type="EMBL" id="MER2998230.1"/>
    </source>
</evidence>
<evidence type="ECO:0000256" key="1">
    <source>
        <dbReference type="SAM" id="Phobius"/>
    </source>
</evidence>
<keyword evidence="1" id="KW-0472">Membrane</keyword>
<proteinExistence type="predicted"/>